<dbReference type="EMBL" id="LPXN01000103">
    <property type="protein sequence ID" value="KZD08755.1"/>
    <property type="molecule type" value="Genomic_DNA"/>
</dbReference>
<dbReference type="Proteomes" id="UP000076400">
    <property type="component" value="Unassembled WGS sequence"/>
</dbReference>
<dbReference type="RefSeq" id="WP_067555441.1">
    <property type="nucleotide sequence ID" value="NZ_LPXN01000103.1"/>
</dbReference>
<evidence type="ECO:0000313" key="1">
    <source>
        <dbReference type="EMBL" id="KZD08755.1"/>
    </source>
</evidence>
<accession>A0A154W5E0</accession>
<keyword evidence="2" id="KW-1185">Reference proteome</keyword>
<protein>
    <submittedName>
        <fullName evidence="1">Uncharacterized protein</fullName>
    </submittedName>
</protein>
<gene>
    <name evidence="1" type="ORF">AUP43_08315</name>
</gene>
<dbReference type="AlphaFoldDB" id="A0A154W5E0"/>
<evidence type="ECO:0000313" key="2">
    <source>
        <dbReference type="Proteomes" id="UP000076400"/>
    </source>
</evidence>
<proteinExistence type="predicted"/>
<reference evidence="1 2" key="1">
    <citation type="submission" date="2015-12" db="EMBL/GenBank/DDBJ databases">
        <title>Genome sequence of Oceanibaculum pacificum MCCC 1A02656.</title>
        <authorList>
            <person name="Lu L."/>
            <person name="Lai Q."/>
            <person name="Shao Z."/>
            <person name="Qian P."/>
        </authorList>
    </citation>
    <scope>NUCLEOTIDE SEQUENCE [LARGE SCALE GENOMIC DNA]</scope>
    <source>
        <strain evidence="1 2">MCCC 1A02656</strain>
    </source>
</reference>
<organism evidence="1 2">
    <name type="scientific">Oceanibaculum pacificum</name>
    <dbReference type="NCBI Taxonomy" id="580166"/>
    <lineage>
        <taxon>Bacteria</taxon>
        <taxon>Pseudomonadati</taxon>
        <taxon>Pseudomonadota</taxon>
        <taxon>Alphaproteobacteria</taxon>
        <taxon>Rhodospirillales</taxon>
        <taxon>Oceanibaculaceae</taxon>
        <taxon>Oceanibaculum</taxon>
    </lineage>
</organism>
<comment type="caution">
    <text evidence="1">The sequence shown here is derived from an EMBL/GenBank/DDBJ whole genome shotgun (WGS) entry which is preliminary data.</text>
</comment>
<sequence>MPSQAGARDARKPAPLPLKAPRHIVTQLLNQMPQRAVICDDALSRVHYANARAMRWGLSQMVGLQMVACPLLMMDERLRQHTLRAPQDLPLRFIGRITKRWAVIHVHVLYDDKGMPGQRLLLW</sequence>
<name>A0A154W5E0_9PROT</name>